<name>A0A180G332_PUCT1</name>
<evidence type="ECO:0000313" key="4">
    <source>
        <dbReference type="Proteomes" id="UP000005240"/>
    </source>
</evidence>
<dbReference type="SUPFAM" id="SSF50630">
    <property type="entry name" value="Acid proteases"/>
    <property type="match status" value="1"/>
</dbReference>
<organism evidence="2">
    <name type="scientific">Puccinia triticina (isolate 1-1 / race 1 (BBBD))</name>
    <name type="common">Brown leaf rust fungus</name>
    <dbReference type="NCBI Taxonomy" id="630390"/>
    <lineage>
        <taxon>Eukaryota</taxon>
        <taxon>Fungi</taxon>
        <taxon>Dikarya</taxon>
        <taxon>Basidiomycota</taxon>
        <taxon>Pucciniomycotina</taxon>
        <taxon>Pucciniomycetes</taxon>
        <taxon>Pucciniales</taxon>
        <taxon>Pucciniaceae</taxon>
        <taxon>Puccinia</taxon>
    </lineage>
</organism>
<proteinExistence type="predicted"/>
<accession>A0A180G332</accession>
<dbReference type="Proteomes" id="UP000005240">
    <property type="component" value="Unassembled WGS sequence"/>
</dbReference>
<dbReference type="InterPro" id="IPR021109">
    <property type="entry name" value="Peptidase_aspartic_dom_sf"/>
</dbReference>
<reference evidence="2" key="2">
    <citation type="submission" date="2016-05" db="EMBL/GenBank/DDBJ databases">
        <title>Comparative analysis highlights variable genome content of wheat rusts and divergence of the mating loci.</title>
        <authorList>
            <person name="Cuomo C.A."/>
            <person name="Bakkeren G."/>
            <person name="Szabo L."/>
            <person name="Khalil H."/>
            <person name="Joly D."/>
            <person name="Goldberg J."/>
            <person name="Young S."/>
            <person name="Zeng Q."/>
            <person name="Fellers J."/>
        </authorList>
    </citation>
    <scope>NUCLEOTIDE SEQUENCE [LARGE SCALE GENOMIC DNA]</scope>
    <source>
        <strain evidence="2">1-1 BBBD Race 1</strain>
    </source>
</reference>
<dbReference type="Gene3D" id="2.40.70.10">
    <property type="entry name" value="Acid Proteases"/>
    <property type="match status" value="1"/>
</dbReference>
<dbReference type="VEuPathDB" id="FungiDB:PTTG_02255"/>
<dbReference type="OrthoDB" id="5535068at2759"/>
<evidence type="ECO:0000313" key="2">
    <source>
        <dbReference type="EMBL" id="OAV87071.1"/>
    </source>
</evidence>
<dbReference type="CDD" id="cd00303">
    <property type="entry name" value="retropepsin_like"/>
    <property type="match status" value="1"/>
</dbReference>
<evidence type="ECO:0000256" key="1">
    <source>
        <dbReference type="SAM" id="MobiDB-lite"/>
    </source>
</evidence>
<reference evidence="2" key="1">
    <citation type="submission" date="2009-11" db="EMBL/GenBank/DDBJ databases">
        <authorList>
            <consortium name="The Broad Institute Genome Sequencing Platform"/>
            <person name="Ward D."/>
            <person name="Feldgarden M."/>
            <person name="Earl A."/>
            <person name="Young S.K."/>
            <person name="Zeng Q."/>
            <person name="Koehrsen M."/>
            <person name="Alvarado L."/>
            <person name="Berlin A."/>
            <person name="Bochicchio J."/>
            <person name="Borenstein D."/>
            <person name="Chapman S.B."/>
            <person name="Chen Z."/>
            <person name="Engels R."/>
            <person name="Freedman E."/>
            <person name="Gellesch M."/>
            <person name="Goldberg J."/>
            <person name="Griggs A."/>
            <person name="Gujja S."/>
            <person name="Heilman E."/>
            <person name="Heiman D."/>
            <person name="Hepburn T."/>
            <person name="Howarth C."/>
            <person name="Jen D."/>
            <person name="Larson L."/>
            <person name="Lewis B."/>
            <person name="Mehta T."/>
            <person name="Park D."/>
            <person name="Pearson M."/>
            <person name="Roberts A."/>
            <person name="Saif S."/>
            <person name="Shea T."/>
            <person name="Shenoy N."/>
            <person name="Sisk P."/>
            <person name="Stolte C."/>
            <person name="Sykes S."/>
            <person name="Thomson T."/>
            <person name="Walk T."/>
            <person name="White J."/>
            <person name="Yandava C."/>
            <person name="Izard J."/>
            <person name="Baranova O.V."/>
            <person name="Blanton J.M."/>
            <person name="Tanner A.C."/>
            <person name="Dewhirst F.E."/>
            <person name="Haas B."/>
            <person name="Nusbaum C."/>
            <person name="Birren B."/>
        </authorList>
    </citation>
    <scope>NUCLEOTIDE SEQUENCE [LARGE SCALE GENOMIC DNA]</scope>
    <source>
        <strain evidence="2">1-1 BBBD Race 1</strain>
    </source>
</reference>
<reference evidence="3 4" key="3">
    <citation type="journal article" date="2017" name="G3 (Bethesda)">
        <title>Comparative analysis highlights variable genome content of wheat rusts and divergence of the mating loci.</title>
        <authorList>
            <person name="Cuomo C.A."/>
            <person name="Bakkeren G."/>
            <person name="Khalil H.B."/>
            <person name="Panwar V."/>
            <person name="Joly D."/>
            <person name="Linning R."/>
            <person name="Sakthikumar S."/>
            <person name="Song X."/>
            <person name="Adiconis X."/>
            <person name="Fan L."/>
            <person name="Goldberg J.M."/>
            <person name="Levin J.Z."/>
            <person name="Young S."/>
            <person name="Zeng Q."/>
            <person name="Anikster Y."/>
            <person name="Bruce M."/>
            <person name="Wang M."/>
            <person name="Yin C."/>
            <person name="McCallum B."/>
            <person name="Szabo L.J."/>
            <person name="Hulbert S."/>
            <person name="Chen X."/>
            <person name="Fellers J.P."/>
        </authorList>
    </citation>
    <scope>NUCLEOTIDE SEQUENCE</scope>
    <source>
        <strain evidence="4">Isolate 1-1 / race 1 (BBBD)</strain>
        <strain evidence="3">isolate 1-1 / race 1 (BBBD)</strain>
    </source>
</reference>
<dbReference type="EnsemblFungi" id="PTTG_02255-t43_1">
    <property type="protein sequence ID" value="PTTG_02255-t43_1-p1"/>
    <property type="gene ID" value="PTTG_02255"/>
</dbReference>
<reference evidence="3" key="4">
    <citation type="submission" date="2025-05" db="UniProtKB">
        <authorList>
            <consortium name="EnsemblFungi"/>
        </authorList>
    </citation>
    <scope>IDENTIFICATION</scope>
    <source>
        <strain evidence="3">isolate 1-1 / race 1 (BBBD)</strain>
    </source>
</reference>
<gene>
    <name evidence="2" type="ORF">PTTG_02255</name>
</gene>
<dbReference type="AlphaFoldDB" id="A0A180G332"/>
<dbReference type="EMBL" id="ADAS02000607">
    <property type="protein sequence ID" value="OAV87071.1"/>
    <property type="molecule type" value="Genomic_DNA"/>
</dbReference>
<feature type="compositionally biased region" description="Basic and acidic residues" evidence="1">
    <location>
        <begin position="315"/>
        <end position="325"/>
    </location>
</feature>
<feature type="region of interest" description="Disordered" evidence="1">
    <location>
        <begin position="303"/>
        <end position="395"/>
    </location>
</feature>
<protein>
    <submittedName>
        <fullName evidence="2 3">Uncharacterized protein</fullName>
    </submittedName>
</protein>
<sequence>MVKIKAPNKRLCFDGTKVERFIETYEMVASLDEATELDMAKQIRLFLANDDLLDVLETLDGFNPPDWPKLKAAMVAYWGKNWTAKGGVASAADYQVFRQSWEPIQSYLLSKAHIDSVEEIRNSYYQSFATSVQDEIRRKLIRDGTMLPTFKILKEAADAVMKEQTALTFEESKTSQPVISSPFQEGNSVMKKMGEAQRPQEVVSANKPAPSMDELSRLFEAFEQKIDQKLAAVPGKSHRIREDAHQWSVSTVTVKDTAPPDVSSFKKIRTTIWSSRKATVEPAADFKVGCGSLHPWYPPAVSSQSFSGAYQADPAGRKRHEDPKLYKAPSVPSSAAKRPIRRAPSPKPQEAQSMEEEPELFERGVGAEGTAEPSVGRPEVSPQAANKPPGPKVRFERDVARDYPNAVDGALKKIFDLPVPHMTVAELLALAPTVAEGVKKWVSRRRVEVGSEEIGILAEGDERRELAGDPNLYSCPLGYLSCLVGEDETPATPLIDSGSQLYLISDSMANKFNLSPRVNFLSAVYGINNQACELIGVAEDVPIRVGKTVDKTCHFWITRNDGPLILGRPFLMDVAATLSFNPQSGEKIIIPDANGRDIELSLCSTGSGRWEREFPGQGRKAVLTHVAQLPGESEDDRPFL</sequence>
<keyword evidence="4" id="KW-1185">Reference proteome</keyword>
<evidence type="ECO:0000313" key="3">
    <source>
        <dbReference type="EnsemblFungi" id="PTTG_02255-t43_1-p1"/>
    </source>
</evidence>